<evidence type="ECO:0000259" key="1">
    <source>
        <dbReference type="Pfam" id="PF07705"/>
    </source>
</evidence>
<dbReference type="Pfam" id="PF13620">
    <property type="entry name" value="CarboxypepD_reg"/>
    <property type="match status" value="2"/>
</dbReference>
<dbReference type="EMBL" id="PGXC01000082">
    <property type="protein sequence ID" value="PKK87934.1"/>
    <property type="molecule type" value="Genomic_DNA"/>
</dbReference>
<dbReference type="NCBIfam" id="NF038128">
    <property type="entry name" value="choice_anch_J"/>
    <property type="match status" value="1"/>
</dbReference>
<dbReference type="InterPro" id="IPR008969">
    <property type="entry name" value="CarboxyPept-like_regulatory"/>
</dbReference>
<dbReference type="InterPro" id="IPR025965">
    <property type="entry name" value="FlgD/Vpr_Ig-like"/>
</dbReference>
<evidence type="ECO:0000313" key="3">
    <source>
        <dbReference type="EMBL" id="PKK87934.1"/>
    </source>
</evidence>
<evidence type="ECO:0000313" key="4">
    <source>
        <dbReference type="Proteomes" id="UP000233256"/>
    </source>
</evidence>
<dbReference type="Gene3D" id="2.60.40.10">
    <property type="entry name" value="Immunoglobulins"/>
    <property type="match status" value="1"/>
</dbReference>
<proteinExistence type="predicted"/>
<dbReference type="InterPro" id="IPR011635">
    <property type="entry name" value="CARDB"/>
</dbReference>
<dbReference type="InterPro" id="IPR026444">
    <property type="entry name" value="Secre_tail"/>
</dbReference>
<feature type="domain" description="FlgD/Vpr Ig-like" evidence="2">
    <location>
        <begin position="655"/>
        <end position="715"/>
    </location>
</feature>
<name>A0A2N1PHY2_9BACT</name>
<dbReference type="SUPFAM" id="SSF49452">
    <property type="entry name" value="Starch-binding domain-like"/>
    <property type="match status" value="1"/>
</dbReference>
<protein>
    <submittedName>
        <fullName evidence="3">Uncharacterized protein</fullName>
    </submittedName>
</protein>
<evidence type="ECO:0000259" key="2">
    <source>
        <dbReference type="Pfam" id="PF13860"/>
    </source>
</evidence>
<feature type="domain" description="CARDB" evidence="1">
    <location>
        <begin position="183"/>
        <end position="269"/>
    </location>
</feature>
<dbReference type="InterPro" id="IPR013783">
    <property type="entry name" value="Ig-like_fold"/>
</dbReference>
<reference evidence="3 4" key="1">
    <citation type="journal article" date="2017" name="ISME J.">
        <title>Potential for microbial H2 and metal transformations associated with novel bacteria and archaea in deep terrestrial subsurface sediments.</title>
        <authorList>
            <person name="Hernsdorf A.W."/>
            <person name="Amano Y."/>
            <person name="Miyakawa K."/>
            <person name="Ise K."/>
            <person name="Suzuki Y."/>
            <person name="Anantharaman K."/>
            <person name="Probst A."/>
            <person name="Burstein D."/>
            <person name="Thomas B.C."/>
            <person name="Banfield J.F."/>
        </authorList>
    </citation>
    <scope>NUCLEOTIDE SEQUENCE [LARGE SCALE GENOMIC DNA]</scope>
    <source>
        <strain evidence="3">HGW-Wallbacteria-1</strain>
    </source>
</reference>
<dbReference type="Gene3D" id="2.60.40.1120">
    <property type="entry name" value="Carboxypeptidase-like, regulatory domain"/>
    <property type="match status" value="2"/>
</dbReference>
<dbReference type="AlphaFoldDB" id="A0A2N1PHY2"/>
<dbReference type="GO" id="GO:0030246">
    <property type="term" value="F:carbohydrate binding"/>
    <property type="evidence" value="ECO:0007669"/>
    <property type="project" value="InterPro"/>
</dbReference>
<dbReference type="NCBIfam" id="TIGR04183">
    <property type="entry name" value="Por_Secre_tail"/>
    <property type="match status" value="1"/>
</dbReference>
<dbReference type="InterPro" id="IPR013784">
    <property type="entry name" value="Carb-bd-like_fold"/>
</dbReference>
<dbReference type="Proteomes" id="UP000233256">
    <property type="component" value="Unassembled WGS sequence"/>
</dbReference>
<dbReference type="Pfam" id="PF07705">
    <property type="entry name" value="CARDB"/>
    <property type="match status" value="1"/>
</dbReference>
<dbReference type="Pfam" id="PF13860">
    <property type="entry name" value="FlgD_ig"/>
    <property type="match status" value="1"/>
</dbReference>
<dbReference type="Gene3D" id="2.60.120.200">
    <property type="match status" value="1"/>
</dbReference>
<accession>A0A2N1PHY2</accession>
<comment type="caution">
    <text evidence="3">The sequence shown here is derived from an EMBL/GenBank/DDBJ whole genome shotgun (WGS) entry which is preliminary data.</text>
</comment>
<gene>
    <name evidence="3" type="ORF">CVV64_21005</name>
</gene>
<dbReference type="Gene3D" id="2.60.40.4070">
    <property type="match status" value="1"/>
</dbReference>
<dbReference type="SUPFAM" id="SSF49464">
    <property type="entry name" value="Carboxypeptidase regulatory domain-like"/>
    <property type="match status" value="1"/>
</dbReference>
<organism evidence="3 4">
    <name type="scientific">Candidatus Wallbacteria bacterium HGW-Wallbacteria-1</name>
    <dbReference type="NCBI Taxonomy" id="2013854"/>
    <lineage>
        <taxon>Bacteria</taxon>
        <taxon>Candidatus Walliibacteriota</taxon>
    </lineage>
</organism>
<sequence>MLNIMHRLMLVVITTLVISGLGAQIVNLPYAQDFDTVVTPGLPIGWQSIVSTPDANIRTDNINPHSNPNCLRIYSGSSAVNEMFLISPEIQNAAPLNSLRLRFWIRSSSNTATLLIGVLGNPGDTATYEQMYDVQAGPAWQEIVLSFSTYTVEGRYIAIKYTPTGGNTYFFLDDIYIESIPQNDLAVLSICGNPTPTINLPVTYQIDIENYGLNTQTAYQVKLYGLGGIQLGSVSGTPVSAGATVTVSLPWTPVTPGLNIVHAVVELTNDEFAYNDSSPDMNISVITAVVIPPFPPTQLQRLPLDFFYTNSLCQYILYPSEFTYPPTSGVISSIELVYDFLSNIYNTPSKIWMGTTTQSDLSGGWIPISQLTLVYEGSIGYPSGGNAVRYQLTQPFNYNNGQNLVFMFYRPWDTQYYSSFDKFVCWAASESRNRRVFSDTVQYDPNNLPASSTLSSLIPVTRVYMYPFLVSSLNGTVRDDAGLAVPNVTVNMGSYSTTTSADGSYAFTDKAVGEYILYFSKAGFYPYAQNVNISASQPLVLETELYRRTGYLRGLVLDEEGIPLQGATANLSNYTALTNETGVFNFTVPVGSYSLNVSMPGMLSQSFSGVQIQAEQYLDYNITLHPGSAADDQETPALSTTLINCYPNPFVEQTTLRYQLKQKGEVSLEIYNLKGQRVRNLISSSQNAGNHETIWNGRNDNGDRVGNGVYFCRMRAGEHLSTKRLLKLESK</sequence>